<dbReference type="EMBL" id="CP102514">
    <property type="protein sequence ID" value="UUY51961.1"/>
    <property type="molecule type" value="Genomic_DNA"/>
</dbReference>
<protein>
    <submittedName>
        <fullName evidence="3">Uncharacterized protein</fullName>
    </submittedName>
</protein>
<accession>A0ABY5Q694</accession>
<gene>
    <name evidence="3" type="ORF">NRK68_12405</name>
</gene>
<evidence type="ECO:0000256" key="2">
    <source>
        <dbReference type="SAM" id="Phobius"/>
    </source>
</evidence>
<sequence>MQSSGRAHDDPAGDVVRWAAFSCLLVPVVLVVYGTSFGGAAVATLGLFVVTAACLVLLRHSERVAARVPAQERLASAHHRRRSRGGPAGRRGCRTSDSASPHD</sequence>
<organism evidence="3 4">
    <name type="scientific">Streptomyces yangpuensis</name>
    <dbReference type="NCBI Taxonomy" id="1648182"/>
    <lineage>
        <taxon>Bacteria</taxon>
        <taxon>Bacillati</taxon>
        <taxon>Actinomycetota</taxon>
        <taxon>Actinomycetes</taxon>
        <taxon>Kitasatosporales</taxon>
        <taxon>Streptomycetaceae</taxon>
        <taxon>Streptomyces</taxon>
    </lineage>
</organism>
<keyword evidence="2" id="KW-0812">Transmembrane</keyword>
<dbReference type="Proteomes" id="UP001057738">
    <property type="component" value="Chromosome"/>
</dbReference>
<name>A0ABY5Q694_9ACTN</name>
<feature type="region of interest" description="Disordered" evidence="1">
    <location>
        <begin position="69"/>
        <end position="103"/>
    </location>
</feature>
<reference evidence="3" key="1">
    <citation type="submission" date="2022-08" db="EMBL/GenBank/DDBJ databases">
        <authorList>
            <person name="Tian L."/>
        </authorList>
    </citation>
    <scope>NUCLEOTIDE SEQUENCE</scope>
    <source>
        <strain evidence="3">CM253</strain>
    </source>
</reference>
<keyword evidence="2" id="KW-0472">Membrane</keyword>
<evidence type="ECO:0000313" key="4">
    <source>
        <dbReference type="Proteomes" id="UP001057738"/>
    </source>
</evidence>
<evidence type="ECO:0000256" key="1">
    <source>
        <dbReference type="SAM" id="MobiDB-lite"/>
    </source>
</evidence>
<proteinExistence type="predicted"/>
<keyword evidence="2" id="KW-1133">Transmembrane helix</keyword>
<feature type="transmembrane region" description="Helical" evidence="2">
    <location>
        <begin position="39"/>
        <end position="58"/>
    </location>
</feature>
<keyword evidence="4" id="KW-1185">Reference proteome</keyword>
<feature type="transmembrane region" description="Helical" evidence="2">
    <location>
        <begin position="15"/>
        <end position="33"/>
    </location>
</feature>
<evidence type="ECO:0000313" key="3">
    <source>
        <dbReference type="EMBL" id="UUY51961.1"/>
    </source>
</evidence>